<proteinExistence type="inferred from homology"/>
<gene>
    <name evidence="3" type="primary">tmcAL</name>
    <name evidence="4" type="ORF">SAMN05421743_12319</name>
</gene>
<keyword evidence="3" id="KW-0547">Nucleotide-binding</keyword>
<dbReference type="GO" id="GO:0006400">
    <property type="term" value="P:tRNA modification"/>
    <property type="evidence" value="ECO:0007669"/>
    <property type="project" value="UniProtKB-UniRule"/>
</dbReference>
<dbReference type="InterPro" id="IPR014729">
    <property type="entry name" value="Rossmann-like_a/b/a_fold"/>
</dbReference>
<feature type="binding site" evidence="3">
    <location>
        <position position="162"/>
    </location>
    <ligand>
        <name>ATP</name>
        <dbReference type="ChEBI" id="CHEBI:30616"/>
    </ligand>
</feature>
<dbReference type="SUPFAM" id="SSF52374">
    <property type="entry name" value="Nucleotidylyl transferase"/>
    <property type="match status" value="1"/>
</dbReference>
<accession>A0A1H4H5Y5</accession>
<dbReference type="GO" id="GO:0005524">
    <property type="term" value="F:ATP binding"/>
    <property type="evidence" value="ECO:0007669"/>
    <property type="project" value="UniProtKB-KW"/>
</dbReference>
<keyword evidence="3" id="KW-0694">RNA-binding</keyword>
<dbReference type="PANTHER" id="PTHR37825">
    <property type="entry name" value="TRNA(MET) CYTIDINE ACETATE LIGASE"/>
    <property type="match status" value="1"/>
</dbReference>
<keyword evidence="3" id="KW-0963">Cytoplasm</keyword>
<dbReference type="InterPro" id="IPR008513">
    <property type="entry name" value="tRNA(Met)_cyd_acetate_ligase"/>
</dbReference>
<evidence type="ECO:0000313" key="5">
    <source>
        <dbReference type="Proteomes" id="UP000198584"/>
    </source>
</evidence>
<dbReference type="EC" id="6.3.4.-" evidence="3"/>
<comment type="catalytic activity">
    <reaction evidence="3">
        <text>cytidine(34) in elongator tRNA(Met) + acetate + ATP = N(4)-acetylcytidine(34) in elongator tRNA(Met) + AMP + diphosphate</text>
        <dbReference type="Rhea" id="RHEA:58144"/>
        <dbReference type="Rhea" id="RHEA-COMP:10693"/>
        <dbReference type="Rhea" id="RHEA-COMP:10694"/>
        <dbReference type="ChEBI" id="CHEBI:30089"/>
        <dbReference type="ChEBI" id="CHEBI:30616"/>
        <dbReference type="ChEBI" id="CHEBI:33019"/>
        <dbReference type="ChEBI" id="CHEBI:74900"/>
        <dbReference type="ChEBI" id="CHEBI:82748"/>
        <dbReference type="ChEBI" id="CHEBI:456215"/>
    </reaction>
</comment>
<evidence type="ECO:0000256" key="3">
    <source>
        <dbReference type="HAMAP-Rule" id="MF_01539"/>
    </source>
</evidence>
<organism evidence="4 5">
    <name type="scientific">Thalassobacillus cyri</name>
    <dbReference type="NCBI Taxonomy" id="571932"/>
    <lineage>
        <taxon>Bacteria</taxon>
        <taxon>Bacillati</taxon>
        <taxon>Bacillota</taxon>
        <taxon>Bacilli</taxon>
        <taxon>Bacillales</taxon>
        <taxon>Bacillaceae</taxon>
        <taxon>Thalassobacillus</taxon>
    </lineage>
</organism>
<feature type="binding site" evidence="3">
    <location>
        <begin position="187"/>
        <end position="188"/>
    </location>
    <ligand>
        <name>ATP</name>
        <dbReference type="ChEBI" id="CHEBI:30616"/>
    </ligand>
</feature>
<dbReference type="HAMAP" id="MF_01539">
    <property type="entry name" value="TmcAL"/>
    <property type="match status" value="1"/>
</dbReference>
<feature type="binding site" evidence="3">
    <location>
        <position position="101"/>
    </location>
    <ligand>
        <name>ATP</name>
        <dbReference type="ChEBI" id="CHEBI:30616"/>
    </ligand>
</feature>
<keyword evidence="5" id="KW-1185">Reference proteome</keyword>
<dbReference type="EMBL" id="FNQR01000023">
    <property type="protein sequence ID" value="SEB17179.1"/>
    <property type="molecule type" value="Genomic_DNA"/>
</dbReference>
<keyword evidence="3" id="KW-0067">ATP-binding</keyword>
<dbReference type="GO" id="GO:0016740">
    <property type="term" value="F:transferase activity"/>
    <property type="evidence" value="ECO:0007669"/>
    <property type="project" value="UniProtKB-KW"/>
</dbReference>
<dbReference type="Gene3D" id="3.40.50.620">
    <property type="entry name" value="HUPs"/>
    <property type="match status" value="1"/>
</dbReference>
<sequence length="411" mass="47152">MKACGLVVEYNPFHYGHLHHLEQSKQETDADCMIAVMSGPFLQRGEPAITDKWSRARAALESGIDLVVELPAMFAIEHSDLFSKGAILTLRELGIDALCFGSEHGNIESFTEAADVYHEYQETFDAYLHEGLSAGNSFPEAARSAYRSIGLTEGEVDLSKPNNILGFSYVKQLMNYAPEVKATTIQRINNDYHDENITGNIASATSIRKELLRHGEMTEEAAWTLPESTQHMLLDYRRKTGMWHHWDYYFPFLHYRILTMSKHDLRKIHTVEEGLENRLKRVAKQANSFQELMEGMKTKRYTWTRLQRMFTHILCNTTVEEAQPLLSLEKIPYVRILGMNATGQEYLKKVRKHADVPFINQIQQLDEPLLEVDERAANAYYSVLPTPLKAEMIKQELQPPIRIHANNRPQA</sequence>
<evidence type="ECO:0000256" key="1">
    <source>
        <dbReference type="ARBA" id="ARBA00022598"/>
    </source>
</evidence>
<dbReference type="AlphaFoldDB" id="A0A1H4H5Y5"/>
<protein>
    <recommendedName>
        <fullName evidence="3">tRNA(Met) cytidine acetate ligase</fullName>
        <ecNumber evidence="3">6.3.4.-</ecNumber>
    </recommendedName>
</protein>
<evidence type="ECO:0000256" key="2">
    <source>
        <dbReference type="ARBA" id="ARBA00022694"/>
    </source>
</evidence>
<comment type="similarity">
    <text evidence="3">Belongs to the TmcAL family.</text>
</comment>
<feature type="binding site" evidence="3">
    <location>
        <begin position="7"/>
        <end position="20"/>
    </location>
    <ligand>
        <name>ATP</name>
        <dbReference type="ChEBI" id="CHEBI:30616"/>
    </ligand>
</feature>
<dbReference type="Proteomes" id="UP000198584">
    <property type="component" value="Unassembled WGS sequence"/>
</dbReference>
<keyword evidence="2 3" id="KW-0819">tRNA processing</keyword>
<comment type="subcellular location">
    <subcellularLocation>
        <location evidence="3">Cytoplasm</location>
    </subcellularLocation>
</comment>
<dbReference type="OrthoDB" id="9769796at2"/>
<keyword evidence="3" id="KW-0820">tRNA-binding</keyword>
<name>A0A1H4H5Y5_9BACI</name>
<keyword evidence="1 3" id="KW-0436">Ligase</keyword>
<dbReference type="STRING" id="571932.SAMN05421743_12319"/>
<dbReference type="Pfam" id="PF05636">
    <property type="entry name" value="HIGH_NTase1"/>
    <property type="match status" value="1"/>
</dbReference>
<dbReference type="GO" id="GO:0000049">
    <property type="term" value="F:tRNA binding"/>
    <property type="evidence" value="ECO:0007669"/>
    <property type="project" value="UniProtKB-KW"/>
</dbReference>
<comment type="function">
    <text evidence="3">Catalyzes the formation of N(4)-acetylcytidine (ac(4)C) at the wobble position of elongator tRNA(Met), using acetate and ATP as substrates. First activates an acetate ion to form acetyladenylate (Ac-AMP) and then transfers the acetyl group to tRNA to form ac(4)C34.</text>
</comment>
<reference evidence="4 5" key="1">
    <citation type="submission" date="2016-10" db="EMBL/GenBank/DDBJ databases">
        <authorList>
            <person name="de Groot N.N."/>
        </authorList>
    </citation>
    <scope>NUCLEOTIDE SEQUENCE [LARGE SCALE GENOMIC DNA]</scope>
    <source>
        <strain evidence="4 5">CCM7597</strain>
    </source>
</reference>
<evidence type="ECO:0000313" key="4">
    <source>
        <dbReference type="EMBL" id="SEB17179.1"/>
    </source>
</evidence>
<dbReference type="NCBIfam" id="NF010191">
    <property type="entry name" value="PRK13670.1"/>
    <property type="match status" value="1"/>
</dbReference>
<dbReference type="GO" id="GO:0005737">
    <property type="term" value="C:cytoplasm"/>
    <property type="evidence" value="ECO:0007669"/>
    <property type="project" value="UniProtKB-SubCell"/>
</dbReference>
<keyword evidence="4" id="KW-0808">Transferase</keyword>
<dbReference type="PANTHER" id="PTHR37825:SF1">
    <property type="entry name" value="TRNA(MET) CYTIDINE ACETATE LIGASE"/>
    <property type="match status" value="1"/>
</dbReference>
<dbReference type="GO" id="GO:0016879">
    <property type="term" value="F:ligase activity, forming carbon-nitrogen bonds"/>
    <property type="evidence" value="ECO:0007669"/>
    <property type="project" value="UniProtKB-UniRule"/>
</dbReference>